<dbReference type="InterPro" id="IPR035965">
    <property type="entry name" value="PAS-like_dom_sf"/>
</dbReference>
<dbReference type="InterPro" id="IPR005561">
    <property type="entry name" value="ANTAR"/>
</dbReference>
<feature type="domain" description="ANTAR" evidence="1">
    <location>
        <begin position="128"/>
        <end position="189"/>
    </location>
</feature>
<dbReference type="Gene3D" id="1.10.10.10">
    <property type="entry name" value="Winged helix-like DNA-binding domain superfamily/Winged helix DNA-binding domain"/>
    <property type="match status" value="1"/>
</dbReference>
<dbReference type="PROSITE" id="PS50921">
    <property type="entry name" value="ANTAR"/>
    <property type="match status" value="1"/>
</dbReference>
<dbReference type="RefSeq" id="WP_120692072.1">
    <property type="nucleotide sequence ID" value="NZ_RBNH01000004.1"/>
</dbReference>
<dbReference type="GO" id="GO:0003723">
    <property type="term" value="F:RNA binding"/>
    <property type="evidence" value="ECO:0007669"/>
    <property type="project" value="InterPro"/>
</dbReference>
<dbReference type="Pfam" id="PF08447">
    <property type="entry name" value="PAS_3"/>
    <property type="match status" value="1"/>
</dbReference>
<organism evidence="2 3">
    <name type="scientific">Pseudarthrobacter phenanthrenivorans</name>
    <name type="common">Arthrobacter phenanthrenivorans</name>
    <dbReference type="NCBI Taxonomy" id="361575"/>
    <lineage>
        <taxon>Bacteria</taxon>
        <taxon>Bacillati</taxon>
        <taxon>Actinomycetota</taxon>
        <taxon>Actinomycetes</taxon>
        <taxon>Micrococcales</taxon>
        <taxon>Micrococcaceae</taxon>
        <taxon>Pseudarthrobacter</taxon>
    </lineage>
</organism>
<dbReference type="CDD" id="cd00130">
    <property type="entry name" value="PAS"/>
    <property type="match status" value="1"/>
</dbReference>
<reference evidence="3" key="2">
    <citation type="submission" date="2018-10" db="EMBL/GenBank/DDBJ databases">
        <authorList>
            <person name="Wang Y."/>
            <person name="Wang J."/>
            <person name="Yang X."/>
            <person name="Wang Z."/>
            <person name="Huang Y."/>
        </authorList>
    </citation>
    <scope>NUCLEOTIDE SEQUENCE [LARGE SCALE GENOMIC DNA]</scope>
    <source>
        <strain evidence="3">J015</strain>
    </source>
</reference>
<dbReference type="InterPro" id="IPR000014">
    <property type="entry name" value="PAS"/>
</dbReference>
<gene>
    <name evidence="2" type="ORF">D7Z96_06110</name>
</gene>
<dbReference type="Pfam" id="PF03861">
    <property type="entry name" value="ANTAR"/>
    <property type="match status" value="1"/>
</dbReference>
<dbReference type="AlphaFoldDB" id="A0A3B0G0B2"/>
<accession>A0A3B0G0B2</accession>
<dbReference type="SUPFAM" id="SSF55785">
    <property type="entry name" value="PYP-like sensor domain (PAS domain)"/>
    <property type="match status" value="1"/>
</dbReference>
<dbReference type="SMART" id="SM01012">
    <property type="entry name" value="ANTAR"/>
    <property type="match status" value="1"/>
</dbReference>
<dbReference type="Proteomes" id="UP000273159">
    <property type="component" value="Unassembled WGS sequence"/>
</dbReference>
<evidence type="ECO:0000313" key="2">
    <source>
        <dbReference type="EMBL" id="RKO25378.1"/>
    </source>
</evidence>
<dbReference type="InterPro" id="IPR036388">
    <property type="entry name" value="WH-like_DNA-bd_sf"/>
</dbReference>
<dbReference type="EMBL" id="RBNH01000004">
    <property type="protein sequence ID" value="RKO25378.1"/>
    <property type="molecule type" value="Genomic_DNA"/>
</dbReference>
<evidence type="ECO:0000259" key="1">
    <source>
        <dbReference type="PROSITE" id="PS50921"/>
    </source>
</evidence>
<name>A0A3B0G0B2_PSEPS</name>
<evidence type="ECO:0000313" key="3">
    <source>
        <dbReference type="Proteomes" id="UP000273159"/>
    </source>
</evidence>
<dbReference type="Gene3D" id="3.30.450.20">
    <property type="entry name" value="PAS domain"/>
    <property type="match status" value="1"/>
</dbReference>
<sequence length="205" mass="22261">MWSKLDTYLFPLPPTTKYPSGTFELDVDSGQMRWSTGLFSIHGLGQGEVVPTLELLLAHKHPQDREPVRALWSGLLEAGGQGALLHRIIDAHGKERRVFSAIFALADPSGHVQRVRGFMVDVTLSLRIESEHAASQAIEGVYAHKAVIEQAKGIVMTLQGVDPEGAFKVLAVQSQHTNAKLHVVAEELVKAAAAGNAKDALAKFR</sequence>
<proteinExistence type="predicted"/>
<comment type="caution">
    <text evidence="2">The sequence shown here is derived from an EMBL/GenBank/DDBJ whole genome shotgun (WGS) entry which is preliminary data.</text>
</comment>
<protein>
    <submittedName>
        <fullName evidence="2">ANTAR domain-containing protein</fullName>
    </submittedName>
</protein>
<reference evidence="2 3" key="1">
    <citation type="submission" date="2018-10" db="EMBL/GenBank/DDBJ databases">
        <title>Genome-guide identification and characterization of bacteria that degrade polycyclic aromatic hydrocarbons and resist hexavalent chromium simultaneously.</title>
        <authorList>
            <person name="Feng H."/>
        </authorList>
    </citation>
    <scope>NUCLEOTIDE SEQUENCE [LARGE SCALE GENOMIC DNA]</scope>
    <source>
        <strain evidence="2 3">J015</strain>
    </source>
</reference>
<dbReference type="InterPro" id="IPR013655">
    <property type="entry name" value="PAS_fold_3"/>
</dbReference>